<dbReference type="GO" id="GO:0006744">
    <property type="term" value="P:ubiquinone biosynthetic process"/>
    <property type="evidence" value="ECO:0007669"/>
    <property type="project" value="UniProtKB-UniRule"/>
</dbReference>
<keyword evidence="1" id="KW-0963">Cytoplasm</keyword>
<proteinExistence type="inferred from homology"/>
<dbReference type="InterPro" id="IPR038989">
    <property type="entry name" value="UbiJ"/>
</dbReference>
<dbReference type="EMBL" id="FNLO01000004">
    <property type="protein sequence ID" value="SDV48171.1"/>
    <property type="molecule type" value="Genomic_DNA"/>
</dbReference>
<keyword evidence="4" id="KW-0830">Ubiquinone</keyword>
<comment type="subcellular location">
    <subcellularLocation>
        <location evidence="1">Cytoplasm</location>
    </subcellularLocation>
</comment>
<comment type="function">
    <text evidence="1">Required for ubiquinone (coenzyme Q) biosynthesis. Binds hydrophobic ubiquinone biosynthetic intermediates via its SCP2 domain and is essential for the stability of the Ubi complex. May constitute a docking platform where Ubi enzymes assemble and access their SCP2-bound polyprenyl substrates.</text>
</comment>
<dbReference type="STRING" id="1770053.SAMN05216551_104219"/>
<comment type="similarity">
    <text evidence="1">Belongs to the UbiJ family.</text>
</comment>
<dbReference type="PANTHER" id="PTHR38693:SF1">
    <property type="entry name" value="UBIQUINONE BIOSYNTHESIS ACCESSORY FACTOR UBIJ"/>
    <property type="match status" value="1"/>
</dbReference>
<dbReference type="OrthoDB" id="8525483at2"/>
<organism evidence="4 5">
    <name type="scientific">Chitinasiproducens palmae</name>
    <dbReference type="NCBI Taxonomy" id="1770053"/>
    <lineage>
        <taxon>Bacteria</taxon>
        <taxon>Pseudomonadati</taxon>
        <taxon>Pseudomonadota</taxon>
        <taxon>Betaproteobacteria</taxon>
        <taxon>Burkholderiales</taxon>
        <taxon>Burkholderiaceae</taxon>
        <taxon>Chitinasiproducens</taxon>
    </lineage>
</organism>
<comment type="pathway">
    <text evidence="1">Cofactor biosynthesis; ubiquinone biosynthesis.</text>
</comment>
<evidence type="ECO:0000256" key="1">
    <source>
        <dbReference type="HAMAP-Rule" id="MF_02215"/>
    </source>
</evidence>
<reference evidence="5" key="1">
    <citation type="submission" date="2016-09" db="EMBL/GenBank/DDBJ databases">
        <authorList>
            <person name="Varghese N."/>
            <person name="Submissions S."/>
        </authorList>
    </citation>
    <scope>NUCLEOTIDE SEQUENCE [LARGE SCALE GENOMIC DNA]</scope>
    <source>
        <strain evidence="5">JS23</strain>
    </source>
</reference>
<dbReference type="UniPathway" id="UPA00232"/>
<dbReference type="GO" id="GO:0005737">
    <property type="term" value="C:cytoplasm"/>
    <property type="evidence" value="ECO:0007669"/>
    <property type="project" value="UniProtKB-SubCell"/>
</dbReference>
<evidence type="ECO:0000313" key="4">
    <source>
        <dbReference type="EMBL" id="SDV48171.1"/>
    </source>
</evidence>
<feature type="domain" description="SCP2" evidence="3">
    <location>
        <begin position="12"/>
        <end position="106"/>
    </location>
</feature>
<keyword evidence="5" id="KW-1185">Reference proteome</keyword>
<dbReference type="Pfam" id="PF02036">
    <property type="entry name" value="SCP2"/>
    <property type="match status" value="1"/>
</dbReference>
<sequence length="239" mass="25463">MSLAAQSFSAAVNHLLAREAWASAELARFAGKRARLVAAPVELRVAVEADGRLRPVEHEDEAPADVTISVGGDAYPAFLQGGRPAAMRHVRIEGDAEFAATIGKLAERLRWEPEADLANLVGDGPAHRLGSLGRTALEHALRVGRGFAGAAADYLLDENPHLVRVQALQAVQDELADARDEVARLEKRIEKLERHFAAAGARPSGRHPTSSVSAAPLARIDQPEAVPQLPADASKPSEL</sequence>
<evidence type="ECO:0000259" key="3">
    <source>
        <dbReference type="Pfam" id="PF02036"/>
    </source>
</evidence>
<dbReference type="PANTHER" id="PTHR38693">
    <property type="entry name" value="UBIQUINONE BIOSYNTHESIS PROTEIN UBIJ"/>
    <property type="match status" value="1"/>
</dbReference>
<dbReference type="InterPro" id="IPR003033">
    <property type="entry name" value="SCP2_sterol-bd_dom"/>
</dbReference>
<keyword evidence="1" id="KW-0831">Ubiquinone biosynthesis</keyword>
<dbReference type="RefSeq" id="WP_091907112.1">
    <property type="nucleotide sequence ID" value="NZ_FNLO01000004.1"/>
</dbReference>
<evidence type="ECO:0000313" key="5">
    <source>
        <dbReference type="Proteomes" id="UP000243719"/>
    </source>
</evidence>
<dbReference type="AlphaFoldDB" id="A0A1H2PPE3"/>
<evidence type="ECO:0000256" key="2">
    <source>
        <dbReference type="SAM" id="MobiDB-lite"/>
    </source>
</evidence>
<feature type="region of interest" description="Disordered" evidence="2">
    <location>
        <begin position="197"/>
        <end position="239"/>
    </location>
</feature>
<accession>A0A1H2PPE3</accession>
<gene>
    <name evidence="1" type="primary">ubiJ</name>
    <name evidence="4" type="ORF">SAMN05216551_104219</name>
</gene>
<protein>
    <recommendedName>
        <fullName evidence="1">Ubiquinone biosynthesis accessory factor UbiJ</fullName>
    </recommendedName>
</protein>
<dbReference type="Proteomes" id="UP000243719">
    <property type="component" value="Unassembled WGS sequence"/>
</dbReference>
<dbReference type="HAMAP" id="MF_02215">
    <property type="entry name" value="UbiJ"/>
    <property type="match status" value="1"/>
</dbReference>
<name>A0A1H2PPE3_9BURK</name>